<name>A0ABS7DIP6_9GAMM</name>
<evidence type="ECO:0000313" key="1">
    <source>
        <dbReference type="EMBL" id="MBW7570725.1"/>
    </source>
</evidence>
<sequence length="71" mass="8124">MNKEEILGIITDIVDPEDQLTENTVIAECEDIDSLALLNLFLEFRKVKKDLTITEFSNCKTIKNVINLLLE</sequence>
<dbReference type="EMBL" id="JAGFNY010000027">
    <property type="protein sequence ID" value="MBW7570725.1"/>
    <property type="molecule type" value="Genomic_DNA"/>
</dbReference>
<organism evidence="1 2">
    <name type="scientific">Succinivibrio faecicola</name>
    <dbReference type="NCBI Taxonomy" id="2820300"/>
    <lineage>
        <taxon>Bacteria</taxon>
        <taxon>Pseudomonadati</taxon>
        <taxon>Pseudomonadota</taxon>
        <taxon>Gammaproteobacteria</taxon>
        <taxon>Aeromonadales</taxon>
        <taxon>Succinivibrionaceae</taxon>
        <taxon>Succinivibrio</taxon>
    </lineage>
</organism>
<dbReference type="InterPro" id="IPR036736">
    <property type="entry name" value="ACP-like_sf"/>
</dbReference>
<dbReference type="SUPFAM" id="SSF47336">
    <property type="entry name" value="ACP-like"/>
    <property type="match status" value="1"/>
</dbReference>
<dbReference type="Gene3D" id="1.10.1200.10">
    <property type="entry name" value="ACP-like"/>
    <property type="match status" value="1"/>
</dbReference>
<keyword evidence="2" id="KW-1185">Reference proteome</keyword>
<reference evidence="1 2" key="1">
    <citation type="submission" date="2021-03" db="EMBL/GenBank/DDBJ databases">
        <title>Succinivibrio sp. nov. isolated from feces of cow.</title>
        <authorList>
            <person name="Choi J.-Y."/>
        </authorList>
    </citation>
    <scope>NUCLEOTIDE SEQUENCE [LARGE SCALE GENOMIC DNA]</scope>
    <source>
        <strain evidence="1 2">AGMB01872</strain>
    </source>
</reference>
<gene>
    <name evidence="1" type="ORF">J5V48_07455</name>
</gene>
<evidence type="ECO:0008006" key="3">
    <source>
        <dbReference type="Google" id="ProtNLM"/>
    </source>
</evidence>
<dbReference type="RefSeq" id="WP_219937950.1">
    <property type="nucleotide sequence ID" value="NZ_JAGFNY010000027.1"/>
</dbReference>
<accession>A0ABS7DIP6</accession>
<protein>
    <recommendedName>
        <fullName evidence="3">Acyl carrier protein</fullName>
    </recommendedName>
</protein>
<proteinExistence type="predicted"/>
<dbReference type="Proteomes" id="UP000731465">
    <property type="component" value="Unassembled WGS sequence"/>
</dbReference>
<comment type="caution">
    <text evidence="1">The sequence shown here is derived from an EMBL/GenBank/DDBJ whole genome shotgun (WGS) entry which is preliminary data.</text>
</comment>
<evidence type="ECO:0000313" key="2">
    <source>
        <dbReference type="Proteomes" id="UP000731465"/>
    </source>
</evidence>